<keyword evidence="3" id="KW-1185">Reference proteome</keyword>
<evidence type="ECO:0000313" key="2">
    <source>
        <dbReference type="EMBL" id="KXN66763.1"/>
    </source>
</evidence>
<proteinExistence type="predicted"/>
<evidence type="ECO:0000313" key="3">
    <source>
        <dbReference type="Proteomes" id="UP000070444"/>
    </source>
</evidence>
<protein>
    <submittedName>
        <fullName evidence="2">Uncharacterized protein</fullName>
    </submittedName>
</protein>
<keyword evidence="1" id="KW-0732">Signal</keyword>
<dbReference type="Proteomes" id="UP000070444">
    <property type="component" value="Unassembled WGS sequence"/>
</dbReference>
<dbReference type="AlphaFoldDB" id="A0A137NVF0"/>
<sequence>MKFFNNITLISLIAVNLAFPTVNDDVNPQSSDAIQDINAKGDITDPKLSTTKSGEFDDFTNYEEEPSDLEDLLKLRTIISGFRIPIIDSVIESTIRPLVEASIINPFNNIVGNNNYDQQTEEDMKEFISLLQKIKH</sequence>
<reference evidence="2 3" key="1">
    <citation type="journal article" date="2015" name="Genome Biol. Evol.">
        <title>Phylogenomic analyses indicate that early fungi evolved digesting cell walls of algal ancestors of land plants.</title>
        <authorList>
            <person name="Chang Y."/>
            <person name="Wang S."/>
            <person name="Sekimoto S."/>
            <person name="Aerts A.L."/>
            <person name="Choi C."/>
            <person name="Clum A."/>
            <person name="LaButti K.M."/>
            <person name="Lindquist E.A."/>
            <person name="Yee Ngan C."/>
            <person name="Ohm R.A."/>
            <person name="Salamov A.A."/>
            <person name="Grigoriev I.V."/>
            <person name="Spatafora J.W."/>
            <person name="Berbee M.L."/>
        </authorList>
    </citation>
    <scope>NUCLEOTIDE SEQUENCE [LARGE SCALE GENOMIC DNA]</scope>
    <source>
        <strain evidence="2 3">NRRL 28638</strain>
    </source>
</reference>
<evidence type="ECO:0000256" key="1">
    <source>
        <dbReference type="SAM" id="SignalP"/>
    </source>
</evidence>
<accession>A0A137NVF0</accession>
<organism evidence="2 3">
    <name type="scientific">Conidiobolus coronatus (strain ATCC 28846 / CBS 209.66 / NRRL 28638)</name>
    <name type="common">Delacroixia coronata</name>
    <dbReference type="NCBI Taxonomy" id="796925"/>
    <lineage>
        <taxon>Eukaryota</taxon>
        <taxon>Fungi</taxon>
        <taxon>Fungi incertae sedis</taxon>
        <taxon>Zoopagomycota</taxon>
        <taxon>Entomophthoromycotina</taxon>
        <taxon>Entomophthoromycetes</taxon>
        <taxon>Entomophthorales</taxon>
        <taxon>Ancylistaceae</taxon>
        <taxon>Conidiobolus</taxon>
    </lineage>
</organism>
<name>A0A137NVF0_CONC2</name>
<dbReference type="EMBL" id="KQ964692">
    <property type="protein sequence ID" value="KXN66763.1"/>
    <property type="molecule type" value="Genomic_DNA"/>
</dbReference>
<gene>
    <name evidence="2" type="ORF">CONCODRAFT_11327</name>
</gene>
<feature type="chain" id="PRO_5007294187" evidence="1">
    <location>
        <begin position="19"/>
        <end position="136"/>
    </location>
</feature>
<feature type="signal peptide" evidence="1">
    <location>
        <begin position="1"/>
        <end position="18"/>
    </location>
</feature>